<accession>A0ACB5TY71</accession>
<proteinExistence type="predicted"/>
<protein>
    <submittedName>
        <fullName evidence="1">Unnamed protein product</fullName>
    </submittedName>
</protein>
<sequence length="314" mass="36699">MITTGLVFRLSWTFFRSGSVNSKLVKFGKLLELIDKMVFVLVIYDRQIVDFEVEDGFLTFFKNHRDQVDFQLEEISCPLDYRAKRMISLAKFIKHLTVTTEGSYEFTQSQLRTQQQMKPGFELLPRYSSLRWITIDMPYLQNLYLVSPYLEYLRIQCEACHNINFSQLTRLNKLHIKTSNKIDSDTVNSIPDSVTELDIFFQIDEKQHADTHYPKLKTPKFLQKLKTKPNLLPSLDLTSSTHISTIIFEIHRLDKLQTKDASWQTIPPTVAQIHVDYYHLDYTQDLVDSVPFYAMDNTMFGMSIPSSIPQLELS</sequence>
<gene>
    <name evidence="1" type="ORF">Amon02_001034900</name>
</gene>
<dbReference type="EMBL" id="BSXS01010276">
    <property type="protein sequence ID" value="GME97871.1"/>
    <property type="molecule type" value="Genomic_DNA"/>
</dbReference>
<comment type="caution">
    <text evidence="1">The sequence shown here is derived from an EMBL/GenBank/DDBJ whole genome shotgun (WGS) entry which is preliminary data.</text>
</comment>
<reference evidence="1" key="1">
    <citation type="submission" date="2023-04" db="EMBL/GenBank/DDBJ databases">
        <title>Ambrosiozyma monospora NBRC 10751.</title>
        <authorList>
            <person name="Ichikawa N."/>
            <person name="Sato H."/>
            <person name="Tonouchi N."/>
        </authorList>
    </citation>
    <scope>NUCLEOTIDE SEQUENCE</scope>
    <source>
        <strain evidence="1">NBRC 10751</strain>
    </source>
</reference>
<name>A0ACB5TY71_AMBMO</name>
<dbReference type="Proteomes" id="UP001165064">
    <property type="component" value="Unassembled WGS sequence"/>
</dbReference>
<evidence type="ECO:0000313" key="2">
    <source>
        <dbReference type="Proteomes" id="UP001165064"/>
    </source>
</evidence>
<feature type="non-terminal residue" evidence="1">
    <location>
        <position position="314"/>
    </location>
</feature>
<organism evidence="1 2">
    <name type="scientific">Ambrosiozyma monospora</name>
    <name type="common">Yeast</name>
    <name type="synonym">Endomycopsis monosporus</name>
    <dbReference type="NCBI Taxonomy" id="43982"/>
    <lineage>
        <taxon>Eukaryota</taxon>
        <taxon>Fungi</taxon>
        <taxon>Dikarya</taxon>
        <taxon>Ascomycota</taxon>
        <taxon>Saccharomycotina</taxon>
        <taxon>Pichiomycetes</taxon>
        <taxon>Pichiales</taxon>
        <taxon>Pichiaceae</taxon>
        <taxon>Ambrosiozyma</taxon>
    </lineage>
</organism>
<evidence type="ECO:0000313" key="1">
    <source>
        <dbReference type="EMBL" id="GME97871.1"/>
    </source>
</evidence>
<keyword evidence="2" id="KW-1185">Reference proteome</keyword>